<feature type="signal peptide" evidence="2">
    <location>
        <begin position="1"/>
        <end position="20"/>
    </location>
</feature>
<evidence type="ECO:0000313" key="4">
    <source>
        <dbReference type="Proteomes" id="UP001175227"/>
    </source>
</evidence>
<evidence type="ECO:0000256" key="1">
    <source>
        <dbReference type="SAM" id="MobiDB-lite"/>
    </source>
</evidence>
<protein>
    <submittedName>
        <fullName evidence="3">Uncharacterized protein</fullName>
    </submittedName>
</protein>
<evidence type="ECO:0000256" key="2">
    <source>
        <dbReference type="SAM" id="SignalP"/>
    </source>
</evidence>
<dbReference type="EMBL" id="JAUEPR010000036">
    <property type="protein sequence ID" value="KAK0472993.1"/>
    <property type="molecule type" value="Genomic_DNA"/>
</dbReference>
<name>A0AA39U2K2_9AGAR</name>
<keyword evidence="2" id="KW-0732">Signal</keyword>
<gene>
    <name evidence="3" type="ORF">IW261DRAFT_1506082</name>
</gene>
<dbReference type="AlphaFoldDB" id="A0AA39U2K2"/>
<reference evidence="3" key="1">
    <citation type="submission" date="2023-06" db="EMBL/GenBank/DDBJ databases">
        <authorList>
            <consortium name="Lawrence Berkeley National Laboratory"/>
            <person name="Ahrendt S."/>
            <person name="Sahu N."/>
            <person name="Indic B."/>
            <person name="Wong-Bajracharya J."/>
            <person name="Merenyi Z."/>
            <person name="Ke H.-M."/>
            <person name="Monk M."/>
            <person name="Kocsube S."/>
            <person name="Drula E."/>
            <person name="Lipzen A."/>
            <person name="Balint B."/>
            <person name="Henrissat B."/>
            <person name="Andreopoulos B."/>
            <person name="Martin F.M."/>
            <person name="Harder C.B."/>
            <person name="Rigling D."/>
            <person name="Ford K.L."/>
            <person name="Foster G.D."/>
            <person name="Pangilinan J."/>
            <person name="Papanicolaou A."/>
            <person name="Barry K."/>
            <person name="LaButti K."/>
            <person name="Viragh M."/>
            <person name="Koriabine M."/>
            <person name="Yan M."/>
            <person name="Riley R."/>
            <person name="Champramary S."/>
            <person name="Plett K.L."/>
            <person name="Tsai I.J."/>
            <person name="Slot J."/>
            <person name="Sipos G."/>
            <person name="Plett J."/>
            <person name="Nagy L.G."/>
            <person name="Grigoriev I.V."/>
        </authorList>
    </citation>
    <scope>NUCLEOTIDE SEQUENCE</scope>
    <source>
        <strain evidence="3">ICMP 16352</strain>
    </source>
</reference>
<dbReference type="Proteomes" id="UP001175227">
    <property type="component" value="Unassembled WGS sequence"/>
</dbReference>
<keyword evidence="4" id="KW-1185">Reference proteome</keyword>
<accession>A0AA39U2K2</accession>
<sequence>MLSLIRIAALAGILSVGVQGAVVLDRWQLRESGPVAHTCACIDIAPVASATDSHPLPTVHIGAPIGTTGSPRTVYLTEGTEVFSQPLFTRVPTGTSSVESGPSIGGSYTVVEASSAGEAGWTFTPGASATSVHFMKSIFTRLIPSQETTLEEVSVSRTASTVATADTQANTPRS</sequence>
<feature type="chain" id="PRO_5041340525" evidence="2">
    <location>
        <begin position="21"/>
        <end position="174"/>
    </location>
</feature>
<organism evidence="3 4">
    <name type="scientific">Armillaria novae-zelandiae</name>
    <dbReference type="NCBI Taxonomy" id="153914"/>
    <lineage>
        <taxon>Eukaryota</taxon>
        <taxon>Fungi</taxon>
        <taxon>Dikarya</taxon>
        <taxon>Basidiomycota</taxon>
        <taxon>Agaricomycotina</taxon>
        <taxon>Agaricomycetes</taxon>
        <taxon>Agaricomycetidae</taxon>
        <taxon>Agaricales</taxon>
        <taxon>Marasmiineae</taxon>
        <taxon>Physalacriaceae</taxon>
        <taxon>Armillaria</taxon>
    </lineage>
</organism>
<evidence type="ECO:0000313" key="3">
    <source>
        <dbReference type="EMBL" id="KAK0472993.1"/>
    </source>
</evidence>
<proteinExistence type="predicted"/>
<feature type="region of interest" description="Disordered" evidence="1">
    <location>
        <begin position="155"/>
        <end position="174"/>
    </location>
</feature>
<comment type="caution">
    <text evidence="3">The sequence shown here is derived from an EMBL/GenBank/DDBJ whole genome shotgun (WGS) entry which is preliminary data.</text>
</comment>